<dbReference type="EMBL" id="JARJCN010000022">
    <property type="protein sequence ID" value="KAJ7090417.1"/>
    <property type="molecule type" value="Genomic_DNA"/>
</dbReference>
<feature type="compositionally biased region" description="Low complexity" evidence="1">
    <location>
        <begin position="261"/>
        <end position="274"/>
    </location>
</feature>
<evidence type="ECO:0000256" key="1">
    <source>
        <dbReference type="SAM" id="MobiDB-lite"/>
    </source>
</evidence>
<sequence>MGPLGLHQSKPGGTVGAGSLLPAARTRYLCGLDGRSAGCGTQALTCALCVHTSAVHAALRARFAAGERARSGASSTHTVHPRLHITKSKQASSSPQPRRLYLAQGVVLASVLEALLALALSLFLHRRRTPRPARRQRPPLFTLGRGGRTLARCVCIAQVPLRSAFLRICTCALELMPPPSIPRTVCAPASARTRRMIDEGMVDMQRATTLVKRDIPRRTPPRGVPAVVARWSMESPSSYTRVPRRHLAGRREDRHTTRGNASATPSALAPSPRAVCVTPPANPQTSLRARLRSVAAPPTTSLRRARRGMARLGCANDTRVPLAGSSVRRRSLERPVQTRECANTVQAAGRELKRQPSSTAGARKRKSNLMPSVCHKSRVCDHAPPPRPCGRCASPSHQASCLPPSSSFSSSLRSASSTPAPRLARHHARRRRPPPPAHCRAPYAARLTLQRRGPALDAVPTYAEEIVEFHTEAEPYTAFGLRAQDRGGAHAVFSREARFRPRSE</sequence>
<gene>
    <name evidence="2" type="ORF">B0H15DRAFT_979967</name>
</gene>
<feature type="region of interest" description="Disordered" evidence="1">
    <location>
        <begin position="403"/>
        <end position="440"/>
    </location>
</feature>
<reference evidence="2" key="1">
    <citation type="submission" date="2023-03" db="EMBL/GenBank/DDBJ databases">
        <title>Massive genome expansion in bonnet fungi (Mycena s.s.) driven by repeated elements and novel gene families across ecological guilds.</title>
        <authorList>
            <consortium name="Lawrence Berkeley National Laboratory"/>
            <person name="Harder C.B."/>
            <person name="Miyauchi S."/>
            <person name="Viragh M."/>
            <person name="Kuo A."/>
            <person name="Thoen E."/>
            <person name="Andreopoulos B."/>
            <person name="Lu D."/>
            <person name="Skrede I."/>
            <person name="Drula E."/>
            <person name="Henrissat B."/>
            <person name="Morin E."/>
            <person name="Kohler A."/>
            <person name="Barry K."/>
            <person name="LaButti K."/>
            <person name="Morin E."/>
            <person name="Salamov A."/>
            <person name="Lipzen A."/>
            <person name="Mereny Z."/>
            <person name="Hegedus B."/>
            <person name="Baldrian P."/>
            <person name="Stursova M."/>
            <person name="Weitz H."/>
            <person name="Taylor A."/>
            <person name="Grigoriev I.V."/>
            <person name="Nagy L.G."/>
            <person name="Martin F."/>
            <person name="Kauserud H."/>
        </authorList>
    </citation>
    <scope>NUCLEOTIDE SEQUENCE</scope>
    <source>
        <strain evidence="2">CBHHK173m</strain>
    </source>
</reference>
<feature type="region of interest" description="Disordered" evidence="1">
    <location>
        <begin position="70"/>
        <end position="94"/>
    </location>
</feature>
<evidence type="ECO:0000313" key="3">
    <source>
        <dbReference type="Proteomes" id="UP001222325"/>
    </source>
</evidence>
<organism evidence="2 3">
    <name type="scientific">Mycena belliarum</name>
    <dbReference type="NCBI Taxonomy" id="1033014"/>
    <lineage>
        <taxon>Eukaryota</taxon>
        <taxon>Fungi</taxon>
        <taxon>Dikarya</taxon>
        <taxon>Basidiomycota</taxon>
        <taxon>Agaricomycotina</taxon>
        <taxon>Agaricomycetes</taxon>
        <taxon>Agaricomycetidae</taxon>
        <taxon>Agaricales</taxon>
        <taxon>Marasmiineae</taxon>
        <taxon>Mycenaceae</taxon>
        <taxon>Mycena</taxon>
    </lineage>
</organism>
<feature type="compositionally biased region" description="Basic residues" evidence="1">
    <location>
        <begin position="423"/>
        <end position="433"/>
    </location>
</feature>
<feature type="region of interest" description="Disordered" evidence="1">
    <location>
        <begin position="239"/>
        <end position="274"/>
    </location>
</feature>
<feature type="compositionally biased region" description="Low complexity" evidence="1">
    <location>
        <begin position="403"/>
        <end position="422"/>
    </location>
</feature>
<dbReference type="AlphaFoldDB" id="A0AAD6U4M6"/>
<comment type="caution">
    <text evidence="2">The sequence shown here is derived from an EMBL/GenBank/DDBJ whole genome shotgun (WGS) entry which is preliminary data.</text>
</comment>
<dbReference type="Proteomes" id="UP001222325">
    <property type="component" value="Unassembled WGS sequence"/>
</dbReference>
<accession>A0AAD6U4M6</accession>
<proteinExistence type="predicted"/>
<feature type="region of interest" description="Disordered" evidence="1">
    <location>
        <begin position="344"/>
        <end position="370"/>
    </location>
</feature>
<name>A0AAD6U4M6_9AGAR</name>
<evidence type="ECO:0000313" key="2">
    <source>
        <dbReference type="EMBL" id="KAJ7090417.1"/>
    </source>
</evidence>
<keyword evidence="3" id="KW-1185">Reference proteome</keyword>
<protein>
    <submittedName>
        <fullName evidence="2">Uncharacterized protein</fullName>
    </submittedName>
</protein>